<dbReference type="SUPFAM" id="SSF56349">
    <property type="entry name" value="DNA breaking-rejoining enzymes"/>
    <property type="match status" value="1"/>
</dbReference>
<dbReference type="AlphaFoldDB" id="A0A317C6W4"/>
<dbReference type="Gene3D" id="1.10.150.130">
    <property type="match status" value="1"/>
</dbReference>
<dbReference type="Pfam" id="PF02899">
    <property type="entry name" value="Phage_int_SAM_1"/>
    <property type="match status" value="1"/>
</dbReference>
<keyword evidence="3 5" id="KW-0238">DNA-binding</keyword>
<feature type="domain" description="Core-binding (CB)" evidence="7">
    <location>
        <begin position="32"/>
        <end position="112"/>
    </location>
</feature>
<evidence type="ECO:0000256" key="1">
    <source>
        <dbReference type="ARBA" id="ARBA00008857"/>
    </source>
</evidence>
<comment type="similarity">
    <text evidence="1">Belongs to the 'phage' integrase family.</text>
</comment>
<dbReference type="InterPro" id="IPR044068">
    <property type="entry name" value="CB"/>
</dbReference>
<dbReference type="PROSITE" id="PS51900">
    <property type="entry name" value="CB"/>
    <property type="match status" value="1"/>
</dbReference>
<dbReference type="GO" id="GO:0003677">
    <property type="term" value="F:DNA binding"/>
    <property type="evidence" value="ECO:0007669"/>
    <property type="project" value="UniProtKB-UniRule"/>
</dbReference>
<evidence type="ECO:0000313" key="9">
    <source>
        <dbReference type="Proteomes" id="UP000245539"/>
    </source>
</evidence>
<keyword evidence="2" id="KW-0229">DNA integration</keyword>
<evidence type="ECO:0000256" key="4">
    <source>
        <dbReference type="ARBA" id="ARBA00023172"/>
    </source>
</evidence>
<dbReference type="RefSeq" id="WP_109838769.1">
    <property type="nucleotide sequence ID" value="NZ_QGKM01000055.1"/>
</dbReference>
<gene>
    <name evidence="8" type="ORF">DKW60_16510</name>
</gene>
<dbReference type="InterPro" id="IPR050090">
    <property type="entry name" value="Tyrosine_recombinase_XerCD"/>
</dbReference>
<evidence type="ECO:0000256" key="5">
    <source>
        <dbReference type="PROSITE-ProRule" id="PRU01248"/>
    </source>
</evidence>
<proteinExistence type="inferred from homology"/>
<evidence type="ECO:0000259" key="6">
    <source>
        <dbReference type="PROSITE" id="PS51898"/>
    </source>
</evidence>
<evidence type="ECO:0000256" key="2">
    <source>
        <dbReference type="ARBA" id="ARBA00022908"/>
    </source>
</evidence>
<dbReference type="InterPro" id="IPR010998">
    <property type="entry name" value="Integrase_recombinase_N"/>
</dbReference>
<dbReference type="PANTHER" id="PTHR30349:SF41">
    <property type="entry name" value="INTEGRASE_RECOMBINASE PROTEIN MJ0367-RELATED"/>
    <property type="match status" value="1"/>
</dbReference>
<dbReference type="OrthoDB" id="9801717at2"/>
<dbReference type="PROSITE" id="PS51898">
    <property type="entry name" value="TYR_RECOMBINASE"/>
    <property type="match status" value="1"/>
</dbReference>
<dbReference type="Pfam" id="PF00589">
    <property type="entry name" value="Phage_integrase"/>
    <property type="match status" value="1"/>
</dbReference>
<organism evidence="8 9">
    <name type="scientific">Leucothrix pacifica</name>
    <dbReference type="NCBI Taxonomy" id="1247513"/>
    <lineage>
        <taxon>Bacteria</taxon>
        <taxon>Pseudomonadati</taxon>
        <taxon>Pseudomonadota</taxon>
        <taxon>Gammaproteobacteria</taxon>
        <taxon>Thiotrichales</taxon>
        <taxon>Thiotrichaceae</taxon>
        <taxon>Leucothrix</taxon>
    </lineage>
</organism>
<dbReference type="InterPro" id="IPR013762">
    <property type="entry name" value="Integrase-like_cat_sf"/>
</dbReference>
<dbReference type="PANTHER" id="PTHR30349">
    <property type="entry name" value="PHAGE INTEGRASE-RELATED"/>
    <property type="match status" value="1"/>
</dbReference>
<accession>A0A317C6W4</accession>
<reference evidence="8 9" key="1">
    <citation type="submission" date="2018-05" db="EMBL/GenBank/DDBJ databases">
        <title>Leucothrix arctica sp. nov., isolated from Arctic seawater.</title>
        <authorList>
            <person name="Choi A."/>
            <person name="Baek K."/>
        </authorList>
    </citation>
    <scope>NUCLEOTIDE SEQUENCE [LARGE SCALE GENOMIC DNA]</scope>
    <source>
        <strain evidence="8 9">JCM 18388</strain>
    </source>
</reference>
<dbReference type="Gene3D" id="1.10.443.10">
    <property type="entry name" value="Intergrase catalytic core"/>
    <property type="match status" value="1"/>
</dbReference>
<dbReference type="EMBL" id="QGKM01000055">
    <property type="protein sequence ID" value="PWQ94374.1"/>
    <property type="molecule type" value="Genomic_DNA"/>
</dbReference>
<sequence length="329" mass="37278">MNKIIQSNKKPLPTLISGNAGLPIVISNAGDRATYRYIEFFTAQIRNPNTRRAYLASTTKFFDWCQEHELSLDNIHSIHIATYIEVLQQSELSAPSVKQHLAGIRMLFDWLVTGHIVEVNPATSVRGPKHVAKRGKTPILTPEETRQLFDSISTDTLIGLRDRALIAVMVYTFGRVTAVTSMKVKDYYPVGKRWWVRLHEKGGKRHEMPAHHTLEQYLDEYLDAAGIRDQAKTPLFRTFSGGRKHVLTENPMMQTYGWQMIQRRAAAAGIATKICNHTFRGTGITTYLSNNGTLEKAQQMAAHESPRTTKLYDRTNDALSLDEIEKIII</sequence>
<keyword evidence="9" id="KW-1185">Reference proteome</keyword>
<evidence type="ECO:0000313" key="8">
    <source>
        <dbReference type="EMBL" id="PWQ94374.1"/>
    </source>
</evidence>
<protein>
    <submittedName>
        <fullName evidence="8">Integrase</fullName>
    </submittedName>
</protein>
<comment type="caution">
    <text evidence="8">The sequence shown here is derived from an EMBL/GenBank/DDBJ whole genome shotgun (WGS) entry which is preliminary data.</text>
</comment>
<dbReference type="InterPro" id="IPR011010">
    <property type="entry name" value="DNA_brk_join_enz"/>
</dbReference>
<feature type="domain" description="Tyr recombinase" evidence="6">
    <location>
        <begin position="135"/>
        <end position="326"/>
    </location>
</feature>
<dbReference type="InterPro" id="IPR002104">
    <property type="entry name" value="Integrase_catalytic"/>
</dbReference>
<evidence type="ECO:0000259" key="7">
    <source>
        <dbReference type="PROSITE" id="PS51900"/>
    </source>
</evidence>
<name>A0A317C6W4_9GAMM</name>
<keyword evidence="4" id="KW-0233">DNA recombination</keyword>
<dbReference type="InterPro" id="IPR004107">
    <property type="entry name" value="Integrase_SAM-like_N"/>
</dbReference>
<evidence type="ECO:0000256" key="3">
    <source>
        <dbReference type="ARBA" id="ARBA00023125"/>
    </source>
</evidence>
<dbReference type="Proteomes" id="UP000245539">
    <property type="component" value="Unassembled WGS sequence"/>
</dbReference>
<dbReference type="GO" id="GO:0006310">
    <property type="term" value="P:DNA recombination"/>
    <property type="evidence" value="ECO:0007669"/>
    <property type="project" value="UniProtKB-KW"/>
</dbReference>
<dbReference type="GO" id="GO:0015074">
    <property type="term" value="P:DNA integration"/>
    <property type="evidence" value="ECO:0007669"/>
    <property type="project" value="UniProtKB-KW"/>
</dbReference>